<dbReference type="Gene3D" id="3.30.1520.10">
    <property type="entry name" value="Phox-like domain"/>
    <property type="match status" value="1"/>
</dbReference>
<evidence type="ECO:0000256" key="3">
    <source>
        <dbReference type="ARBA" id="ARBA00004496"/>
    </source>
</evidence>
<dbReference type="SMART" id="SM00312">
    <property type="entry name" value="PX"/>
    <property type="match status" value="1"/>
</dbReference>
<evidence type="ECO:0000313" key="15">
    <source>
        <dbReference type="EMBL" id="CDO94449.1"/>
    </source>
</evidence>
<comment type="function">
    <text evidence="12">Required for retention of late Golgi membrane proteins. Component of the retrieval machinery that functions by direct interaction with the cytosolic tails of certain TGN membrane proteins during the sorting/budding process at the prevacuolar compartment. Binds phosphatidylinositol 3-phosphate (PtdIns(P3)).</text>
</comment>
<dbReference type="GO" id="GO:0032456">
    <property type="term" value="P:endocytic recycling"/>
    <property type="evidence" value="ECO:0007669"/>
    <property type="project" value="TreeGrafter"/>
</dbReference>
<dbReference type="GO" id="GO:0031901">
    <property type="term" value="C:early endosome membrane"/>
    <property type="evidence" value="ECO:0007669"/>
    <property type="project" value="TreeGrafter"/>
</dbReference>
<evidence type="ECO:0000256" key="9">
    <source>
        <dbReference type="ARBA" id="ARBA00023034"/>
    </source>
</evidence>
<feature type="compositionally biased region" description="Polar residues" evidence="13">
    <location>
        <begin position="1"/>
        <end position="20"/>
    </location>
</feature>
<proteinExistence type="inferred from homology"/>
<dbReference type="EMBL" id="CCBQ010000037">
    <property type="protein sequence ID" value="CDO94449.1"/>
    <property type="molecule type" value="Genomic_DNA"/>
</dbReference>
<dbReference type="SUPFAM" id="SSF64268">
    <property type="entry name" value="PX domain"/>
    <property type="match status" value="1"/>
</dbReference>
<evidence type="ECO:0000256" key="13">
    <source>
        <dbReference type="SAM" id="MobiDB-lite"/>
    </source>
</evidence>
<dbReference type="GO" id="GO:0015031">
    <property type="term" value="P:protein transport"/>
    <property type="evidence" value="ECO:0007669"/>
    <property type="project" value="UniProtKB-KW"/>
</dbReference>
<reference evidence="15 16" key="1">
    <citation type="submission" date="2014-03" db="EMBL/GenBank/DDBJ databases">
        <title>The genome of Kluyveromyces dobzhanskii.</title>
        <authorList>
            <person name="Nystedt B."/>
            <person name="Astrom S."/>
        </authorList>
    </citation>
    <scope>NUCLEOTIDE SEQUENCE [LARGE SCALE GENOMIC DNA]</scope>
    <source>
        <strain evidence="15 16">CBS 2104</strain>
    </source>
</reference>
<evidence type="ECO:0000256" key="12">
    <source>
        <dbReference type="ARBA" id="ARBA00025533"/>
    </source>
</evidence>
<keyword evidence="10" id="KW-0446">Lipid-binding</keyword>
<dbReference type="PANTHER" id="PTHR45963:SF2">
    <property type="entry name" value="RE52028P"/>
    <property type="match status" value="1"/>
</dbReference>
<keyword evidence="11" id="KW-0472">Membrane</keyword>
<comment type="subcellular location">
    <subcellularLocation>
        <location evidence="3">Cytoplasm</location>
    </subcellularLocation>
    <subcellularLocation>
        <location evidence="2">Golgi apparatus membrane</location>
        <topology evidence="2">Peripheral membrane protein</topology>
        <orientation evidence="2">Cytoplasmic side</orientation>
    </subcellularLocation>
    <subcellularLocation>
        <location evidence="1">Prevacuolar compartment membrane</location>
        <topology evidence="1">Peripheral membrane protein</topology>
        <orientation evidence="1">Cytoplasmic side</orientation>
    </subcellularLocation>
</comment>
<organism evidence="15 16">
    <name type="scientific">Kluyveromyces dobzhanskii CBS 2104</name>
    <dbReference type="NCBI Taxonomy" id="1427455"/>
    <lineage>
        <taxon>Eukaryota</taxon>
        <taxon>Fungi</taxon>
        <taxon>Dikarya</taxon>
        <taxon>Ascomycota</taxon>
        <taxon>Saccharomycotina</taxon>
        <taxon>Saccharomycetes</taxon>
        <taxon>Saccharomycetales</taxon>
        <taxon>Saccharomycetaceae</taxon>
        <taxon>Kluyveromyces</taxon>
    </lineage>
</organism>
<dbReference type="AlphaFoldDB" id="A0A0A8L8C7"/>
<dbReference type="GO" id="GO:0000139">
    <property type="term" value="C:Golgi membrane"/>
    <property type="evidence" value="ECO:0007669"/>
    <property type="project" value="UniProtKB-SubCell"/>
</dbReference>
<dbReference type="Proteomes" id="UP000031516">
    <property type="component" value="Unassembled WGS sequence"/>
</dbReference>
<gene>
    <name evidence="15" type="ORF">KLDO_g2713</name>
</gene>
<dbReference type="GO" id="GO:0030904">
    <property type="term" value="C:retromer complex"/>
    <property type="evidence" value="ECO:0007669"/>
    <property type="project" value="TreeGrafter"/>
</dbReference>
<accession>A0A0A8L8C7</accession>
<dbReference type="PROSITE" id="PS50195">
    <property type="entry name" value="PX"/>
    <property type="match status" value="1"/>
</dbReference>
<comment type="caution">
    <text evidence="15">The sequence shown here is derived from an EMBL/GenBank/DDBJ whole genome shotgun (WGS) entry which is preliminary data.</text>
</comment>
<dbReference type="InterPro" id="IPR036871">
    <property type="entry name" value="PX_dom_sf"/>
</dbReference>
<protein>
    <recommendedName>
        <fullName evidence="5">Sorting nexin-3</fullName>
    </recommendedName>
</protein>
<keyword evidence="9" id="KW-0333">Golgi apparatus</keyword>
<dbReference type="GO" id="GO:0034499">
    <property type="term" value="P:late endosome to Golgi transport"/>
    <property type="evidence" value="ECO:0007669"/>
    <property type="project" value="TreeGrafter"/>
</dbReference>
<evidence type="ECO:0000259" key="14">
    <source>
        <dbReference type="PROSITE" id="PS50195"/>
    </source>
</evidence>
<dbReference type="InterPro" id="IPR001683">
    <property type="entry name" value="PX_dom"/>
</dbReference>
<evidence type="ECO:0000256" key="8">
    <source>
        <dbReference type="ARBA" id="ARBA00022927"/>
    </source>
</evidence>
<evidence type="ECO:0000256" key="10">
    <source>
        <dbReference type="ARBA" id="ARBA00023121"/>
    </source>
</evidence>
<feature type="region of interest" description="Disordered" evidence="13">
    <location>
        <begin position="1"/>
        <end position="23"/>
    </location>
</feature>
<evidence type="ECO:0000256" key="1">
    <source>
        <dbReference type="ARBA" id="ARBA00004179"/>
    </source>
</evidence>
<dbReference type="InterPro" id="IPR051074">
    <property type="entry name" value="Sorting_Nexin"/>
</dbReference>
<evidence type="ECO:0000256" key="7">
    <source>
        <dbReference type="ARBA" id="ARBA00022490"/>
    </source>
</evidence>
<sequence length="164" mass="18817">MSPQRQFQSFATTAESTLSQTKRKQLTGATIYDEPENFLEVEVCHPKTHFPSGNSKGMYTDYEIICRTNLPGFSKRSSSVRRRYSDFELFRKLLIKELQLSNHPKVSVQHLPGKILLSNRFNDTVIEERRQGLNKWMGSVAGHPLLQTGSKVLIRFIQDPTFQG</sequence>
<evidence type="ECO:0000256" key="6">
    <source>
        <dbReference type="ARBA" id="ARBA00022448"/>
    </source>
</evidence>
<dbReference type="Pfam" id="PF00787">
    <property type="entry name" value="PX"/>
    <property type="match status" value="1"/>
</dbReference>
<feature type="domain" description="PX" evidence="14">
    <location>
        <begin position="40"/>
        <end position="163"/>
    </location>
</feature>
<keyword evidence="16" id="KW-1185">Reference proteome</keyword>
<evidence type="ECO:0000256" key="4">
    <source>
        <dbReference type="ARBA" id="ARBA00010883"/>
    </source>
</evidence>
<dbReference type="GO" id="GO:0032266">
    <property type="term" value="F:phosphatidylinositol-3-phosphate binding"/>
    <property type="evidence" value="ECO:0007669"/>
    <property type="project" value="TreeGrafter"/>
</dbReference>
<evidence type="ECO:0000256" key="2">
    <source>
        <dbReference type="ARBA" id="ARBA00004255"/>
    </source>
</evidence>
<keyword evidence="7" id="KW-0963">Cytoplasm</keyword>
<evidence type="ECO:0000313" key="16">
    <source>
        <dbReference type="Proteomes" id="UP000031516"/>
    </source>
</evidence>
<evidence type="ECO:0000256" key="5">
    <source>
        <dbReference type="ARBA" id="ARBA00020436"/>
    </source>
</evidence>
<keyword evidence="6" id="KW-0813">Transport</keyword>
<name>A0A0A8L8C7_9SACH</name>
<dbReference type="OrthoDB" id="5227681at2759"/>
<comment type="similarity">
    <text evidence="4">Belongs to the sorting nexin family.</text>
</comment>
<evidence type="ECO:0000256" key="11">
    <source>
        <dbReference type="ARBA" id="ARBA00023136"/>
    </source>
</evidence>
<dbReference type="PANTHER" id="PTHR45963">
    <property type="entry name" value="RE52028P"/>
    <property type="match status" value="1"/>
</dbReference>
<keyword evidence="8" id="KW-0653">Protein transport</keyword>